<dbReference type="AlphaFoldDB" id="A0A0D3I8Q3"/>
<keyword evidence="1" id="KW-0812">Transmembrane</keyword>
<evidence type="ECO:0000313" key="3">
    <source>
        <dbReference type="Proteomes" id="UP000013827"/>
    </source>
</evidence>
<proteinExistence type="predicted"/>
<dbReference type="RefSeq" id="XP_005760067.1">
    <property type="nucleotide sequence ID" value="XM_005760010.1"/>
</dbReference>
<evidence type="ECO:0000256" key="1">
    <source>
        <dbReference type="SAM" id="Phobius"/>
    </source>
</evidence>
<dbReference type="EnsemblProtists" id="EOD07638">
    <property type="protein sequence ID" value="EOD07638"/>
    <property type="gene ID" value="EMIHUDRAFT_218122"/>
</dbReference>
<dbReference type="Proteomes" id="UP000013827">
    <property type="component" value="Unassembled WGS sequence"/>
</dbReference>
<dbReference type="HOGENOM" id="CLU_948100_0_0_1"/>
<protein>
    <submittedName>
        <fullName evidence="2">Uncharacterized protein</fullName>
    </submittedName>
</protein>
<dbReference type="KEGG" id="ehx:EMIHUDRAFT_218122"/>
<reference evidence="2" key="2">
    <citation type="submission" date="2024-10" db="UniProtKB">
        <authorList>
            <consortium name="EnsemblProtists"/>
        </authorList>
    </citation>
    <scope>IDENTIFICATION</scope>
</reference>
<sequence>MLALELLPTVAIAYTLSELVKPRPQRWVLLRHIRAGVELSSLLFSAGCGCAGLLLLLVVGALSLTGGDDADDPGRVVLSRYDQAALSEARSDAARELVCMATFTALAYFDLRARCVTTRLSWLWFLRAASAAAVRTLCYVAPLVAVLLVLPFVLLCSALQRLGLSAAAAWLSAGNGAMLIKRDFAASRAAQLPLLPTASGWRAGEGEGDGGNTGLVAGIPTFSGLTRGVAAAAAAAAGAVLRAEAELEARGVRMVVAGRGDDDRLLRLFRAAGEESVAARRSRHAMLESAGAEA</sequence>
<organism evidence="2 3">
    <name type="scientific">Emiliania huxleyi (strain CCMP1516)</name>
    <dbReference type="NCBI Taxonomy" id="280463"/>
    <lineage>
        <taxon>Eukaryota</taxon>
        <taxon>Haptista</taxon>
        <taxon>Haptophyta</taxon>
        <taxon>Prymnesiophyceae</taxon>
        <taxon>Isochrysidales</taxon>
        <taxon>Noelaerhabdaceae</taxon>
        <taxon>Emiliania</taxon>
    </lineage>
</organism>
<feature type="transmembrane region" description="Helical" evidence="1">
    <location>
        <begin position="41"/>
        <end position="65"/>
    </location>
</feature>
<keyword evidence="3" id="KW-1185">Reference proteome</keyword>
<accession>A0A0D3I8Q3</accession>
<keyword evidence="1" id="KW-1133">Transmembrane helix</keyword>
<dbReference type="PaxDb" id="2903-EOD07638"/>
<feature type="transmembrane region" description="Helical" evidence="1">
    <location>
        <begin position="136"/>
        <end position="155"/>
    </location>
</feature>
<keyword evidence="1" id="KW-0472">Membrane</keyword>
<evidence type="ECO:0000313" key="2">
    <source>
        <dbReference type="EnsemblProtists" id="EOD07638"/>
    </source>
</evidence>
<reference evidence="3" key="1">
    <citation type="journal article" date="2013" name="Nature">
        <title>Pan genome of the phytoplankton Emiliania underpins its global distribution.</title>
        <authorList>
            <person name="Read B.A."/>
            <person name="Kegel J."/>
            <person name="Klute M.J."/>
            <person name="Kuo A."/>
            <person name="Lefebvre S.C."/>
            <person name="Maumus F."/>
            <person name="Mayer C."/>
            <person name="Miller J."/>
            <person name="Monier A."/>
            <person name="Salamov A."/>
            <person name="Young J."/>
            <person name="Aguilar M."/>
            <person name="Claverie J.M."/>
            <person name="Frickenhaus S."/>
            <person name="Gonzalez K."/>
            <person name="Herman E.K."/>
            <person name="Lin Y.C."/>
            <person name="Napier J."/>
            <person name="Ogata H."/>
            <person name="Sarno A.F."/>
            <person name="Shmutz J."/>
            <person name="Schroeder D."/>
            <person name="de Vargas C."/>
            <person name="Verret F."/>
            <person name="von Dassow P."/>
            <person name="Valentin K."/>
            <person name="Van de Peer Y."/>
            <person name="Wheeler G."/>
            <person name="Dacks J.B."/>
            <person name="Delwiche C.F."/>
            <person name="Dyhrman S.T."/>
            <person name="Glockner G."/>
            <person name="John U."/>
            <person name="Richards T."/>
            <person name="Worden A.Z."/>
            <person name="Zhang X."/>
            <person name="Grigoriev I.V."/>
            <person name="Allen A.E."/>
            <person name="Bidle K."/>
            <person name="Borodovsky M."/>
            <person name="Bowler C."/>
            <person name="Brownlee C."/>
            <person name="Cock J.M."/>
            <person name="Elias M."/>
            <person name="Gladyshev V.N."/>
            <person name="Groth M."/>
            <person name="Guda C."/>
            <person name="Hadaegh A."/>
            <person name="Iglesias-Rodriguez M.D."/>
            <person name="Jenkins J."/>
            <person name="Jones B.M."/>
            <person name="Lawson T."/>
            <person name="Leese F."/>
            <person name="Lindquist E."/>
            <person name="Lobanov A."/>
            <person name="Lomsadze A."/>
            <person name="Malik S.B."/>
            <person name="Marsh M.E."/>
            <person name="Mackinder L."/>
            <person name="Mock T."/>
            <person name="Mueller-Roeber B."/>
            <person name="Pagarete A."/>
            <person name="Parker M."/>
            <person name="Probert I."/>
            <person name="Quesneville H."/>
            <person name="Raines C."/>
            <person name="Rensing S.A."/>
            <person name="Riano-Pachon D.M."/>
            <person name="Richier S."/>
            <person name="Rokitta S."/>
            <person name="Shiraiwa Y."/>
            <person name="Soanes D.M."/>
            <person name="van der Giezen M."/>
            <person name="Wahlund T.M."/>
            <person name="Williams B."/>
            <person name="Wilson W."/>
            <person name="Wolfe G."/>
            <person name="Wurch L.L."/>
        </authorList>
    </citation>
    <scope>NUCLEOTIDE SEQUENCE</scope>
</reference>
<dbReference type="GeneID" id="17253804"/>
<name>A0A0D3I8Q3_EMIH1</name>